<proteinExistence type="inferred from homology"/>
<gene>
    <name evidence="6" type="ORF">MCOR_3408</name>
</gene>
<accession>A0A6J8A4V4</accession>
<comment type="similarity">
    <text evidence="1">Belongs to the TRAFAC class TrmE-Era-EngA-EngB-Septin-like GTPase superfamily. AIG1/Toc34/Toc159-like paraseptin GTPase family. IAN subfamily.</text>
</comment>
<reference evidence="6 7" key="1">
    <citation type="submission" date="2020-06" db="EMBL/GenBank/DDBJ databases">
        <authorList>
            <person name="Li R."/>
            <person name="Bekaert M."/>
        </authorList>
    </citation>
    <scope>NUCLEOTIDE SEQUENCE [LARGE SCALE GENOMIC DNA]</scope>
    <source>
        <strain evidence="7">wild</strain>
    </source>
</reference>
<dbReference type="InterPro" id="IPR006703">
    <property type="entry name" value="G_AIG1"/>
</dbReference>
<keyword evidence="7" id="KW-1185">Reference proteome</keyword>
<dbReference type="OrthoDB" id="6155334at2759"/>
<evidence type="ECO:0000259" key="5">
    <source>
        <dbReference type="PROSITE" id="PS51720"/>
    </source>
</evidence>
<dbReference type="FunFam" id="3.40.50.300:FF:000366">
    <property type="entry name" value="GTPase, IMAP family member 2"/>
    <property type="match status" value="1"/>
</dbReference>
<feature type="coiled-coil region" evidence="4">
    <location>
        <begin position="182"/>
        <end position="209"/>
    </location>
</feature>
<dbReference type="InterPro" id="IPR045058">
    <property type="entry name" value="GIMA/IAN/Toc"/>
</dbReference>
<dbReference type="PANTHER" id="PTHR10903:SF184">
    <property type="entry name" value="GTP-BINDING PROTEIN A"/>
    <property type="match status" value="1"/>
</dbReference>
<dbReference type="GO" id="GO:0005525">
    <property type="term" value="F:GTP binding"/>
    <property type="evidence" value="ECO:0007669"/>
    <property type="project" value="UniProtKB-KW"/>
</dbReference>
<protein>
    <recommendedName>
        <fullName evidence="5">AIG1-type G domain-containing protein</fullName>
    </recommendedName>
</protein>
<dbReference type="PROSITE" id="PS51720">
    <property type="entry name" value="G_AIG1"/>
    <property type="match status" value="1"/>
</dbReference>
<dbReference type="Pfam" id="PF04548">
    <property type="entry name" value="AIG1"/>
    <property type="match status" value="1"/>
</dbReference>
<keyword evidence="2" id="KW-0547">Nucleotide-binding</keyword>
<sequence>MIGKTGSGKSATGNSILQKEAFASASSSSSCTKHCRRGENIHDTGHKKYNLIVVDTPGLFDTGMKTVDVTKEVVKCIGITSPGPHAIIFVVPLAVRFTQEEEATALHFINVHGDTIHKEDSIEQRVADSPQSLQKLVQKCENRFVVFNNKLTSKDQKKKQLKSLIEIIDKMIEGNGQPFYTDEMYKKAEEELQKRMEELRKENERMKAVDLRTTVRNEVEDDGGVLSKIGNGIYDFGKDMVSTAVQATGIPALFNGLASWFGK</sequence>
<evidence type="ECO:0000256" key="2">
    <source>
        <dbReference type="ARBA" id="ARBA00022741"/>
    </source>
</evidence>
<evidence type="ECO:0000313" key="7">
    <source>
        <dbReference type="Proteomes" id="UP000507470"/>
    </source>
</evidence>
<evidence type="ECO:0000313" key="6">
    <source>
        <dbReference type="EMBL" id="CAC5361184.1"/>
    </source>
</evidence>
<feature type="domain" description="AIG1-type G" evidence="5">
    <location>
        <begin position="1"/>
        <end position="189"/>
    </location>
</feature>
<evidence type="ECO:0000256" key="3">
    <source>
        <dbReference type="ARBA" id="ARBA00023134"/>
    </source>
</evidence>
<dbReference type="PANTHER" id="PTHR10903">
    <property type="entry name" value="GTPASE, IMAP FAMILY MEMBER-RELATED"/>
    <property type="match status" value="1"/>
</dbReference>
<organism evidence="6 7">
    <name type="scientific">Mytilus coruscus</name>
    <name type="common">Sea mussel</name>
    <dbReference type="NCBI Taxonomy" id="42192"/>
    <lineage>
        <taxon>Eukaryota</taxon>
        <taxon>Metazoa</taxon>
        <taxon>Spiralia</taxon>
        <taxon>Lophotrochozoa</taxon>
        <taxon>Mollusca</taxon>
        <taxon>Bivalvia</taxon>
        <taxon>Autobranchia</taxon>
        <taxon>Pteriomorphia</taxon>
        <taxon>Mytilida</taxon>
        <taxon>Mytiloidea</taxon>
        <taxon>Mytilidae</taxon>
        <taxon>Mytilinae</taxon>
        <taxon>Mytilus</taxon>
    </lineage>
</organism>
<dbReference type="EMBL" id="CACVKT020000584">
    <property type="protein sequence ID" value="CAC5361184.1"/>
    <property type="molecule type" value="Genomic_DNA"/>
</dbReference>
<keyword evidence="3" id="KW-0342">GTP-binding</keyword>
<dbReference type="PROSITE" id="PS51257">
    <property type="entry name" value="PROKAR_LIPOPROTEIN"/>
    <property type="match status" value="1"/>
</dbReference>
<dbReference type="InterPro" id="IPR027417">
    <property type="entry name" value="P-loop_NTPase"/>
</dbReference>
<dbReference type="Gene3D" id="3.40.50.300">
    <property type="entry name" value="P-loop containing nucleotide triphosphate hydrolases"/>
    <property type="match status" value="1"/>
</dbReference>
<dbReference type="AlphaFoldDB" id="A0A6J8A4V4"/>
<dbReference type="SUPFAM" id="SSF52540">
    <property type="entry name" value="P-loop containing nucleoside triphosphate hydrolases"/>
    <property type="match status" value="1"/>
</dbReference>
<dbReference type="Proteomes" id="UP000507470">
    <property type="component" value="Unassembled WGS sequence"/>
</dbReference>
<keyword evidence="4" id="KW-0175">Coiled coil</keyword>
<evidence type="ECO:0000256" key="1">
    <source>
        <dbReference type="ARBA" id="ARBA00008535"/>
    </source>
</evidence>
<evidence type="ECO:0000256" key="4">
    <source>
        <dbReference type="SAM" id="Coils"/>
    </source>
</evidence>
<name>A0A6J8A4V4_MYTCO</name>